<keyword evidence="1" id="KW-0862">Zinc</keyword>
<dbReference type="SUPFAM" id="SSF51556">
    <property type="entry name" value="Metallo-dependent hydrolases"/>
    <property type="match status" value="1"/>
</dbReference>
<evidence type="ECO:0000259" key="3">
    <source>
        <dbReference type="Pfam" id="PF07969"/>
    </source>
</evidence>
<keyword evidence="2" id="KW-0665">Pyrimidine biosynthesis</keyword>
<keyword evidence="5" id="KW-0378">Hydrolase</keyword>
<evidence type="ECO:0000256" key="1">
    <source>
        <dbReference type="ARBA" id="ARBA00022833"/>
    </source>
</evidence>
<dbReference type="NCBIfam" id="NF006558">
    <property type="entry name" value="PRK09059.1"/>
    <property type="match status" value="1"/>
</dbReference>
<dbReference type="InterPro" id="IPR011059">
    <property type="entry name" value="Metal-dep_hydrolase_composite"/>
</dbReference>
<dbReference type="EMBL" id="JACIDS010000005">
    <property type="protein sequence ID" value="MBB3933287.1"/>
    <property type="molecule type" value="Genomic_DNA"/>
</dbReference>
<dbReference type="RefSeq" id="WP_380146538.1">
    <property type="nucleotide sequence ID" value="NZ_JACIDS010000005.1"/>
</dbReference>
<dbReference type="GO" id="GO:0006221">
    <property type="term" value="P:pyrimidine nucleotide biosynthetic process"/>
    <property type="evidence" value="ECO:0007669"/>
    <property type="project" value="UniProtKB-KW"/>
</dbReference>
<dbReference type="PANTHER" id="PTHR43668">
    <property type="entry name" value="ALLANTOINASE"/>
    <property type="match status" value="1"/>
</dbReference>
<keyword evidence="6" id="KW-1185">Reference proteome</keyword>
<dbReference type="InterPro" id="IPR013108">
    <property type="entry name" value="Amidohydro_3"/>
</dbReference>
<dbReference type="GO" id="GO:0046872">
    <property type="term" value="F:metal ion binding"/>
    <property type="evidence" value="ECO:0007669"/>
    <property type="project" value="InterPro"/>
</dbReference>
<dbReference type="AlphaFoldDB" id="A0A840AW30"/>
<dbReference type="GO" id="GO:0004151">
    <property type="term" value="F:dihydroorotase activity"/>
    <property type="evidence" value="ECO:0007669"/>
    <property type="project" value="UniProtKB-EC"/>
</dbReference>
<dbReference type="InterPro" id="IPR050138">
    <property type="entry name" value="DHOase/Allantoinase_Hydrolase"/>
</dbReference>
<dbReference type="Proteomes" id="UP000553963">
    <property type="component" value="Unassembled WGS sequence"/>
</dbReference>
<dbReference type="InterPro" id="IPR032466">
    <property type="entry name" value="Metal_Hydrolase"/>
</dbReference>
<gene>
    <name evidence="5" type="ORF">GGR25_004351</name>
</gene>
<feature type="domain" description="Amidohydrolase 3" evidence="3">
    <location>
        <begin position="363"/>
        <end position="436"/>
    </location>
</feature>
<dbReference type="Pfam" id="PF12890">
    <property type="entry name" value="DHOase"/>
    <property type="match status" value="1"/>
</dbReference>
<dbReference type="Gene3D" id="3.20.20.140">
    <property type="entry name" value="Metal-dependent hydrolases"/>
    <property type="match status" value="1"/>
</dbReference>
<evidence type="ECO:0000256" key="2">
    <source>
        <dbReference type="ARBA" id="ARBA00022975"/>
    </source>
</evidence>
<dbReference type="InterPro" id="IPR004722">
    <property type="entry name" value="DHOase"/>
</dbReference>
<dbReference type="GO" id="GO:0006145">
    <property type="term" value="P:purine nucleobase catabolic process"/>
    <property type="evidence" value="ECO:0007669"/>
    <property type="project" value="TreeGrafter"/>
</dbReference>
<dbReference type="CDD" id="cd01317">
    <property type="entry name" value="DHOase_IIa"/>
    <property type="match status" value="1"/>
</dbReference>
<dbReference type="GO" id="GO:0004038">
    <property type="term" value="F:allantoinase activity"/>
    <property type="evidence" value="ECO:0007669"/>
    <property type="project" value="TreeGrafter"/>
</dbReference>
<name>A0A840AW30_9HYPH</name>
<sequence>MMIAGKLSEPARPLVLEGGRVIDPASGFDAPGVVHTAEGRILYAGPASSAPTPPLGAETVDCRGAAVIPGLVDMRVFLGEPGAEHRETFASAGLAAAAGGVTTIVTMPDTEPVIDDVALVDFIARRARDTAAVNVLPMAAMTKGLAGREMTELGLLKAAGAVGFTDGRHSVDNALVLRRALTYGRDFGALIVNHPVDPHLSGSGVMNEGETATRLGLPGIPKEAEIIVVERDVRLAALTGGRYHAAQISCAESLDVIRRAKRAGLAVSCGVSVTHLALNELDIGPYRTFFRLSPPLRSEADRQAMIEGVADGTIDVIVSSHDPQDVDTKRHPFAEAADGAVGLETLLAAALRLYHNGECDLVPLLKALTVRPAALLGMEAGRLAAGAPADLVVVDLVRPWICEADRLHSRSKNTPFEGARFQGAVLRTIVAGRSVYESAAA</sequence>
<evidence type="ECO:0000259" key="4">
    <source>
        <dbReference type="Pfam" id="PF12890"/>
    </source>
</evidence>
<evidence type="ECO:0000313" key="5">
    <source>
        <dbReference type="EMBL" id="MBB3933287.1"/>
    </source>
</evidence>
<organism evidence="5 6">
    <name type="scientific">Kaistia hirudinis</name>
    <dbReference type="NCBI Taxonomy" id="1293440"/>
    <lineage>
        <taxon>Bacteria</taxon>
        <taxon>Pseudomonadati</taxon>
        <taxon>Pseudomonadota</taxon>
        <taxon>Alphaproteobacteria</taxon>
        <taxon>Hyphomicrobiales</taxon>
        <taxon>Kaistiaceae</taxon>
        <taxon>Kaistia</taxon>
    </lineage>
</organism>
<dbReference type="Pfam" id="PF07969">
    <property type="entry name" value="Amidohydro_3"/>
    <property type="match status" value="1"/>
</dbReference>
<dbReference type="Gene3D" id="2.30.40.10">
    <property type="entry name" value="Urease, subunit C, domain 1"/>
    <property type="match status" value="1"/>
</dbReference>
<dbReference type="NCBIfam" id="TIGR00857">
    <property type="entry name" value="pyrC_multi"/>
    <property type="match status" value="1"/>
</dbReference>
<evidence type="ECO:0000313" key="6">
    <source>
        <dbReference type="Proteomes" id="UP000553963"/>
    </source>
</evidence>
<accession>A0A840AW30</accession>
<reference evidence="5 6" key="1">
    <citation type="submission" date="2020-08" db="EMBL/GenBank/DDBJ databases">
        <title>Genomic Encyclopedia of Type Strains, Phase IV (KMG-IV): sequencing the most valuable type-strain genomes for metagenomic binning, comparative biology and taxonomic classification.</title>
        <authorList>
            <person name="Goeker M."/>
        </authorList>
    </citation>
    <scope>NUCLEOTIDE SEQUENCE [LARGE SCALE GENOMIC DNA]</scope>
    <source>
        <strain evidence="5 6">DSM 25966</strain>
    </source>
</reference>
<dbReference type="SUPFAM" id="SSF51338">
    <property type="entry name" value="Composite domain of metallo-dependent hydrolases"/>
    <property type="match status" value="1"/>
</dbReference>
<feature type="domain" description="Dihydroorotase catalytic" evidence="4">
    <location>
        <begin position="66"/>
        <end position="253"/>
    </location>
</feature>
<comment type="caution">
    <text evidence="5">The sequence shown here is derived from an EMBL/GenBank/DDBJ whole genome shotgun (WGS) entry which is preliminary data.</text>
</comment>
<dbReference type="GO" id="GO:0005737">
    <property type="term" value="C:cytoplasm"/>
    <property type="evidence" value="ECO:0007669"/>
    <property type="project" value="TreeGrafter"/>
</dbReference>
<proteinExistence type="predicted"/>
<dbReference type="EC" id="3.5.2.3" evidence="5"/>
<dbReference type="PANTHER" id="PTHR43668:SF2">
    <property type="entry name" value="ALLANTOINASE"/>
    <property type="match status" value="1"/>
</dbReference>
<dbReference type="InterPro" id="IPR024403">
    <property type="entry name" value="DHOase_cat"/>
</dbReference>
<protein>
    <submittedName>
        <fullName evidence="5">Dihydroorotase</fullName>
        <ecNumber evidence="5">3.5.2.3</ecNumber>
    </submittedName>
</protein>